<dbReference type="InterPro" id="IPR041705">
    <property type="entry name" value="PIN_Sll0205"/>
</dbReference>
<name>A0ABW1EL60_9BACT</name>
<dbReference type="EMBL" id="JBHSPH010000010">
    <property type="protein sequence ID" value="MFC5864689.1"/>
    <property type="molecule type" value="Genomic_DNA"/>
</dbReference>
<comment type="caution">
    <text evidence="2">The sequence shown here is derived from an EMBL/GenBank/DDBJ whole genome shotgun (WGS) entry which is preliminary data.</text>
</comment>
<accession>A0ABW1EL60</accession>
<gene>
    <name evidence="2" type="ORF">ACFPT7_20440</name>
</gene>
<dbReference type="InterPro" id="IPR002716">
    <property type="entry name" value="PIN_dom"/>
</dbReference>
<protein>
    <submittedName>
        <fullName evidence="2">Type II toxin-antitoxin system VapC family toxin</fullName>
    </submittedName>
</protein>
<dbReference type="CDD" id="cd09872">
    <property type="entry name" value="PIN_Sll0205-like"/>
    <property type="match status" value="1"/>
</dbReference>
<dbReference type="RefSeq" id="WP_263332731.1">
    <property type="nucleotide sequence ID" value="NZ_JAGSYH010000001.1"/>
</dbReference>
<dbReference type="SUPFAM" id="SSF88723">
    <property type="entry name" value="PIN domain-like"/>
    <property type="match status" value="1"/>
</dbReference>
<evidence type="ECO:0000313" key="2">
    <source>
        <dbReference type="EMBL" id="MFC5864689.1"/>
    </source>
</evidence>
<evidence type="ECO:0000313" key="3">
    <source>
        <dbReference type="Proteomes" id="UP001596091"/>
    </source>
</evidence>
<dbReference type="InterPro" id="IPR052919">
    <property type="entry name" value="TA_system_RNase"/>
</dbReference>
<dbReference type="Gene3D" id="3.40.50.1010">
    <property type="entry name" value="5'-nuclease"/>
    <property type="match status" value="1"/>
</dbReference>
<feature type="domain" description="PIN" evidence="1">
    <location>
        <begin position="3"/>
        <end position="119"/>
    </location>
</feature>
<evidence type="ECO:0000259" key="1">
    <source>
        <dbReference type="Pfam" id="PF01850"/>
    </source>
</evidence>
<dbReference type="Proteomes" id="UP001596091">
    <property type="component" value="Unassembled WGS sequence"/>
</dbReference>
<sequence>MRILLDTHVFLWLTTGDPRLTPKTRAMLDDARAIFVSAASIWEISIKVRLGKLRADPSVLVEEMQANGFVELPVSALHAKEVVNLPPHHGDPFDRLLVGQAIVEQLRLFTADSHLAAYSELVVII</sequence>
<dbReference type="Pfam" id="PF01850">
    <property type="entry name" value="PIN"/>
    <property type="match status" value="1"/>
</dbReference>
<proteinExistence type="predicted"/>
<keyword evidence="3" id="KW-1185">Reference proteome</keyword>
<dbReference type="PANTHER" id="PTHR36173">
    <property type="entry name" value="RIBONUCLEASE VAPC16-RELATED"/>
    <property type="match status" value="1"/>
</dbReference>
<dbReference type="PANTHER" id="PTHR36173:SF2">
    <property type="entry name" value="RIBONUCLEASE VAPC16"/>
    <property type="match status" value="1"/>
</dbReference>
<organism evidence="2 3">
    <name type="scientific">Acidicapsa dinghuensis</name>
    <dbReference type="NCBI Taxonomy" id="2218256"/>
    <lineage>
        <taxon>Bacteria</taxon>
        <taxon>Pseudomonadati</taxon>
        <taxon>Acidobacteriota</taxon>
        <taxon>Terriglobia</taxon>
        <taxon>Terriglobales</taxon>
        <taxon>Acidobacteriaceae</taxon>
        <taxon>Acidicapsa</taxon>
    </lineage>
</organism>
<reference evidence="3" key="1">
    <citation type="journal article" date="2019" name="Int. J. Syst. Evol. Microbiol.">
        <title>The Global Catalogue of Microorganisms (GCM) 10K type strain sequencing project: providing services to taxonomists for standard genome sequencing and annotation.</title>
        <authorList>
            <consortium name="The Broad Institute Genomics Platform"/>
            <consortium name="The Broad Institute Genome Sequencing Center for Infectious Disease"/>
            <person name="Wu L."/>
            <person name="Ma J."/>
        </authorList>
    </citation>
    <scope>NUCLEOTIDE SEQUENCE [LARGE SCALE GENOMIC DNA]</scope>
    <source>
        <strain evidence="3">JCM 4087</strain>
    </source>
</reference>
<dbReference type="InterPro" id="IPR029060">
    <property type="entry name" value="PIN-like_dom_sf"/>
</dbReference>